<feature type="compositionally biased region" description="Basic and acidic residues" evidence="1">
    <location>
        <begin position="475"/>
        <end position="492"/>
    </location>
</feature>
<feature type="compositionally biased region" description="Polar residues" evidence="1">
    <location>
        <begin position="1027"/>
        <end position="1041"/>
    </location>
</feature>
<feature type="compositionally biased region" description="Basic and acidic residues" evidence="1">
    <location>
        <begin position="747"/>
        <end position="762"/>
    </location>
</feature>
<feature type="compositionally biased region" description="Acidic residues" evidence="1">
    <location>
        <begin position="170"/>
        <end position="180"/>
    </location>
</feature>
<feature type="region of interest" description="Disordered" evidence="1">
    <location>
        <begin position="139"/>
        <end position="181"/>
    </location>
</feature>
<dbReference type="InterPro" id="IPR056398">
    <property type="entry name" value="Tudor_Coilin"/>
</dbReference>
<comment type="caution">
    <text evidence="4">The sequence shown here is derived from an EMBL/GenBank/DDBJ whole genome shotgun (WGS) entry which is preliminary data.</text>
</comment>
<feature type="region of interest" description="Disordered" evidence="1">
    <location>
        <begin position="627"/>
        <end position="777"/>
    </location>
</feature>
<feature type="domain" description="Coilin tudor" evidence="2">
    <location>
        <begin position="807"/>
        <end position="907"/>
    </location>
</feature>
<feature type="compositionally biased region" description="Acidic residues" evidence="1">
    <location>
        <begin position="209"/>
        <end position="227"/>
    </location>
</feature>
<feature type="compositionally biased region" description="Basic and acidic residues" evidence="1">
    <location>
        <begin position="700"/>
        <end position="716"/>
    </location>
</feature>
<feature type="compositionally biased region" description="Pro residues" evidence="1">
    <location>
        <begin position="1248"/>
        <end position="1258"/>
    </location>
</feature>
<evidence type="ECO:0000313" key="4">
    <source>
        <dbReference type="EMBL" id="OXV11926.1"/>
    </source>
</evidence>
<dbReference type="OrthoDB" id="3365616at2759"/>
<feature type="compositionally biased region" description="Low complexity" evidence="1">
    <location>
        <begin position="322"/>
        <end position="332"/>
    </location>
</feature>
<feature type="region of interest" description="Disordered" evidence="1">
    <location>
        <begin position="1138"/>
        <end position="1175"/>
    </location>
</feature>
<feature type="compositionally biased region" description="Polar residues" evidence="1">
    <location>
        <begin position="1261"/>
        <end position="1279"/>
    </location>
</feature>
<feature type="region of interest" description="Disordered" evidence="1">
    <location>
        <begin position="997"/>
        <end position="1087"/>
    </location>
</feature>
<organism evidence="4 5">
    <name type="scientific">Elaphomyces granulatus</name>
    <dbReference type="NCBI Taxonomy" id="519963"/>
    <lineage>
        <taxon>Eukaryota</taxon>
        <taxon>Fungi</taxon>
        <taxon>Dikarya</taxon>
        <taxon>Ascomycota</taxon>
        <taxon>Pezizomycotina</taxon>
        <taxon>Eurotiomycetes</taxon>
        <taxon>Eurotiomycetidae</taxon>
        <taxon>Eurotiales</taxon>
        <taxon>Elaphomycetaceae</taxon>
        <taxon>Elaphomyces</taxon>
    </lineage>
</organism>
<dbReference type="Proteomes" id="UP000243515">
    <property type="component" value="Unassembled WGS sequence"/>
</dbReference>
<reference evidence="4 5" key="1">
    <citation type="journal article" date="2015" name="Environ. Microbiol.">
        <title>Metagenome sequence of Elaphomyces granulatus from sporocarp tissue reveals Ascomycota ectomycorrhizal fingerprints of genome expansion and a Proteobacteria-rich microbiome.</title>
        <authorList>
            <person name="Quandt C.A."/>
            <person name="Kohler A."/>
            <person name="Hesse C.N."/>
            <person name="Sharpton T.J."/>
            <person name="Martin F."/>
            <person name="Spatafora J.W."/>
        </authorList>
    </citation>
    <scope>NUCLEOTIDE SEQUENCE [LARGE SCALE GENOMIC DNA]</scope>
    <source>
        <strain evidence="4 5">OSC145934</strain>
    </source>
</reference>
<sequence length="1339" mass="147979">MRLNLIIQRHGLPIVRILWNTSQSSSLGPSSVGPFGLLASRTQNVAYGTGGYTVAQLLEDINDVVPLETADTSVGLNDELCGQWGLEDYVVEDGDEVVVRALQTVDLRARRLSGRHQISWNGRHLIDGVPFGRPYLKRSSSSRPAIKIPPRKRRCTTFSGWQASPHKEEEDAEQENSEDDFNSRELTLYSNGYVDSDQDTVIRHQKNDYDDDVQGSESDVDASDWKDEDFTEEIKDLKEDLSNAKLLGMTNPDVPRPTRNSERLSGLSRHPTTQTKPSGIHKAQSLSPVSQPRSDSVDSAGKANHSPRSLKNVRFLKEPQQETSSSTSTSSSSDEELDSGESGSVSLSSSDGSETSSDSSETSSVVSDSESNAEVTPKPDVKVGPPGQGSPRTKNSNRRTKLRRRLTKLKELGHLPPDADFATLRAWEAANGGGHPLAELTDVTESRSPQAREQSEFEVRRQKLLQDLESGGVDIDAHSEKENIPPQYRKDSVSPPAEKSATGGDTEPATELTADSIHEKQPGVSRKPTVDVGSSRRLLFGSLGVKAPKTKEDEEATRQRLAGQSNQSQFNSQNRTEDLADQPHHDIEENWPDKLVVNAAECFLDDIKLSTPPFPFKQRWDTEAQAVVRQLKGSGHNRKKRPRVSQDDESSGFDADHKNDNTKLNYDDRQPSAQACHDRNDDNRKKRPRVSQDDESSGFDADHKNDNTELNYDDHQPSPQAYREVNDDDGEKRPRVSQDDESSGLDADYKNDNTELNYDDHQPSPQACREGNDDVQEHQSCEMDATLMGDLPLVPEVLTRVPDLVEDEMRKGAIIAYKQLELSKSTNWQPTVSGYQVAVVECLLDSGSARVRLAKRHWNQARPNSNKSEGSRQYSGLEMPEFDDEELEDDGFREVLFGDLIEPKLIQISERADPAEVDEDGMNASLEDAIVDDYDMISLPDPPQPVNTEITISPQTRNDISQIIHDAGFRSTIDSELLEPDFPLLEEHYQNDSRVELEAQGSDASSVVRPPTFAEFPSSPPDIGHSPQKSSGPRSPTSTAHSDIDQRTALQDDAISFSYRDKITTRQKSEDSHQSPTSIHDDADVETRSDKIIETGDSRSKSPSVVTHIDEHPETGLTHSPLLDQTGSFMERPLSPVSVSPNQEYQEVHSPASSMVPNPFFEKDNCDKGQTFPDQPLQDFVDVDWIIDEEPVTDLPSLESIFALNAPPATDLESTTQVSKRQRKSLSSPRQPPSCPPQVPNDHSSPRLPAPRQSPEPAMPDTSQIVDLTVSSPPRSPSGSDKDFAKTEGLPQGPGWVQKSVPARKMRTRSSTNGPGLGETGSPPRRGRGGRGKISKNLS</sequence>
<feature type="compositionally biased region" description="Basic residues" evidence="1">
    <location>
        <begin position="395"/>
        <end position="407"/>
    </location>
</feature>
<gene>
    <name evidence="4" type="ORF">Egran_00313</name>
</gene>
<feature type="region of interest" description="Disordered" evidence="1">
    <location>
        <begin position="246"/>
        <end position="419"/>
    </location>
</feature>
<feature type="compositionally biased region" description="Low complexity" evidence="1">
    <location>
        <begin position="564"/>
        <end position="574"/>
    </location>
</feature>
<evidence type="ECO:0000313" key="5">
    <source>
        <dbReference type="Proteomes" id="UP000243515"/>
    </source>
</evidence>
<evidence type="ECO:0000259" key="2">
    <source>
        <dbReference type="Pfam" id="PF23086"/>
    </source>
</evidence>
<feature type="compositionally biased region" description="Basic and acidic residues" evidence="1">
    <location>
        <begin position="575"/>
        <end position="592"/>
    </location>
</feature>
<feature type="compositionally biased region" description="Low complexity" evidence="1">
    <location>
        <begin position="340"/>
        <end position="370"/>
    </location>
</feature>
<evidence type="ECO:0000259" key="3">
    <source>
        <dbReference type="Pfam" id="PF24054"/>
    </source>
</evidence>
<feature type="region of interest" description="Disordered" evidence="1">
    <location>
        <begin position="432"/>
        <end position="592"/>
    </location>
</feature>
<feature type="region of interest" description="Disordered" evidence="1">
    <location>
        <begin position="207"/>
        <end position="227"/>
    </location>
</feature>
<accession>A0A232M6B6</accession>
<feature type="compositionally biased region" description="Basic and acidic residues" evidence="1">
    <location>
        <begin position="654"/>
        <end position="684"/>
    </location>
</feature>
<feature type="compositionally biased region" description="Basic residues" evidence="1">
    <location>
        <begin position="1325"/>
        <end position="1339"/>
    </location>
</feature>
<proteinExistence type="predicted"/>
<feature type="compositionally biased region" description="Pro residues" evidence="1">
    <location>
        <begin position="1230"/>
        <end position="1239"/>
    </location>
</feature>
<protein>
    <submittedName>
        <fullName evidence="4">Uncharacterized protein</fullName>
    </submittedName>
</protein>
<dbReference type="EMBL" id="NPHW01002226">
    <property type="protein sequence ID" value="OXV11926.1"/>
    <property type="molecule type" value="Genomic_DNA"/>
</dbReference>
<feature type="compositionally biased region" description="Basic and acidic residues" evidence="1">
    <location>
        <begin position="453"/>
        <end position="466"/>
    </location>
</feature>
<dbReference type="InterPro" id="IPR055781">
    <property type="entry name" value="DUF7357"/>
</dbReference>
<name>A0A232M6B6_9EURO</name>
<evidence type="ECO:0000256" key="1">
    <source>
        <dbReference type="SAM" id="MobiDB-lite"/>
    </source>
</evidence>
<feature type="region of interest" description="Disordered" evidence="1">
    <location>
        <begin position="1204"/>
        <end position="1339"/>
    </location>
</feature>
<feature type="compositionally biased region" description="Polar residues" evidence="1">
    <location>
        <begin position="1138"/>
        <end position="1156"/>
    </location>
</feature>
<keyword evidence="5" id="KW-1185">Reference proteome</keyword>
<feature type="compositionally biased region" description="Basic and acidic residues" evidence="1">
    <location>
        <begin position="549"/>
        <end position="558"/>
    </location>
</feature>
<feature type="domain" description="DUF7357" evidence="3">
    <location>
        <begin position="1"/>
        <end position="151"/>
    </location>
</feature>
<feature type="compositionally biased region" description="Basic and acidic residues" evidence="1">
    <location>
        <begin position="1059"/>
        <end position="1087"/>
    </location>
</feature>
<dbReference type="Pfam" id="PF23086">
    <property type="entry name" value="Tudor_Coilin"/>
    <property type="match status" value="1"/>
</dbReference>
<dbReference type="Pfam" id="PF24054">
    <property type="entry name" value="DUF7357"/>
    <property type="match status" value="1"/>
</dbReference>
<feature type="compositionally biased region" description="Polar residues" evidence="1">
    <location>
        <begin position="284"/>
        <end position="294"/>
    </location>
</feature>